<dbReference type="Proteomes" id="UP001597497">
    <property type="component" value="Unassembled WGS sequence"/>
</dbReference>
<protein>
    <submittedName>
        <fullName evidence="1">Uncharacterized protein</fullName>
    </submittedName>
</protein>
<evidence type="ECO:0000313" key="2">
    <source>
        <dbReference type="Proteomes" id="UP001597497"/>
    </source>
</evidence>
<sequence>MGVKFGREYSDIHQELADAIRQVEGFYAFFEMERTDWEAQTEQEQAELAGTLADDLFYALGEDPVIEIGEGKLVYDRSKHVICVEQQDTVQIVRLV</sequence>
<name>A0ABW5RH89_9BACL</name>
<dbReference type="RefSeq" id="WP_379931025.1">
    <property type="nucleotide sequence ID" value="NZ_JBHUMM010000044.1"/>
</dbReference>
<reference evidence="2" key="1">
    <citation type="journal article" date="2019" name="Int. J. Syst. Evol. Microbiol.">
        <title>The Global Catalogue of Microorganisms (GCM) 10K type strain sequencing project: providing services to taxonomists for standard genome sequencing and annotation.</title>
        <authorList>
            <consortium name="The Broad Institute Genomics Platform"/>
            <consortium name="The Broad Institute Genome Sequencing Center for Infectious Disease"/>
            <person name="Wu L."/>
            <person name="Ma J."/>
        </authorList>
    </citation>
    <scope>NUCLEOTIDE SEQUENCE [LARGE SCALE GENOMIC DNA]</scope>
    <source>
        <strain evidence="2">KCTC 33676</strain>
    </source>
</reference>
<dbReference type="EMBL" id="JBHUMM010000044">
    <property type="protein sequence ID" value="MFD2673437.1"/>
    <property type="molecule type" value="Genomic_DNA"/>
</dbReference>
<keyword evidence="2" id="KW-1185">Reference proteome</keyword>
<comment type="caution">
    <text evidence="1">The sequence shown here is derived from an EMBL/GenBank/DDBJ whole genome shotgun (WGS) entry which is preliminary data.</text>
</comment>
<evidence type="ECO:0000313" key="1">
    <source>
        <dbReference type="EMBL" id="MFD2673437.1"/>
    </source>
</evidence>
<organism evidence="1 2">
    <name type="scientific">Marinicrinis sediminis</name>
    <dbReference type="NCBI Taxonomy" id="1652465"/>
    <lineage>
        <taxon>Bacteria</taxon>
        <taxon>Bacillati</taxon>
        <taxon>Bacillota</taxon>
        <taxon>Bacilli</taxon>
        <taxon>Bacillales</taxon>
        <taxon>Paenibacillaceae</taxon>
    </lineage>
</organism>
<accession>A0ABW5RH89</accession>
<proteinExistence type="predicted"/>
<gene>
    <name evidence="1" type="ORF">ACFSUC_17965</name>
</gene>